<dbReference type="GO" id="GO:0006352">
    <property type="term" value="P:DNA-templated transcription initiation"/>
    <property type="evidence" value="ECO:0007669"/>
    <property type="project" value="InterPro"/>
</dbReference>
<dbReference type="RefSeq" id="WP_135658283.1">
    <property type="nucleotide sequence ID" value="NZ_JAJUFJ010000007.1"/>
</dbReference>
<gene>
    <name evidence="11" type="primary">rpoN1</name>
    <name evidence="11" type="ORF">CAGA_09340</name>
</gene>
<dbReference type="Gene3D" id="1.10.10.60">
    <property type="entry name" value="Homeodomain-like"/>
    <property type="match status" value="1"/>
</dbReference>
<dbReference type="InterPro" id="IPR000394">
    <property type="entry name" value="RNA_pol_sigma_54"/>
</dbReference>
<evidence type="ECO:0000256" key="3">
    <source>
        <dbReference type="ARBA" id="ARBA00022679"/>
    </source>
</evidence>
<dbReference type="InterPro" id="IPR038709">
    <property type="entry name" value="RpoN_core-bd_sf"/>
</dbReference>
<dbReference type="EMBL" id="SRMQ01000003">
    <property type="protein sequence ID" value="TGJ76864.1"/>
    <property type="molecule type" value="Genomic_DNA"/>
</dbReference>
<dbReference type="Gene3D" id="1.10.10.1330">
    <property type="entry name" value="RNA polymerase sigma-54 factor, core-binding domain"/>
    <property type="match status" value="1"/>
</dbReference>
<dbReference type="PANTHER" id="PTHR32248">
    <property type="entry name" value="RNA POLYMERASE SIGMA-54 FACTOR"/>
    <property type="match status" value="1"/>
</dbReference>
<comment type="caution">
    <text evidence="11">The sequence shown here is derived from an EMBL/GenBank/DDBJ whole genome shotgun (WGS) entry which is preliminary data.</text>
</comment>
<evidence type="ECO:0000259" key="9">
    <source>
        <dbReference type="Pfam" id="PF04552"/>
    </source>
</evidence>
<evidence type="ECO:0000256" key="8">
    <source>
        <dbReference type="ARBA" id="ARBA00023163"/>
    </source>
</evidence>
<dbReference type="GO" id="GO:0016987">
    <property type="term" value="F:sigma factor activity"/>
    <property type="evidence" value="ECO:0007669"/>
    <property type="project" value="UniProtKB-KW"/>
</dbReference>
<dbReference type="PROSITE" id="PS00718">
    <property type="entry name" value="SIGMA54_2"/>
    <property type="match status" value="1"/>
</dbReference>
<dbReference type="PROSITE" id="PS50044">
    <property type="entry name" value="SIGMA54_3"/>
    <property type="match status" value="1"/>
</dbReference>
<dbReference type="Pfam" id="PF00309">
    <property type="entry name" value="Sigma54_AID"/>
    <property type="match status" value="1"/>
</dbReference>
<keyword evidence="8" id="KW-0804">Transcription</keyword>
<dbReference type="PANTHER" id="PTHR32248:SF4">
    <property type="entry name" value="RNA POLYMERASE SIGMA-54 FACTOR"/>
    <property type="match status" value="1"/>
</dbReference>
<comment type="similarity">
    <text evidence="1">Belongs to the sigma-54 factor family.</text>
</comment>
<evidence type="ECO:0000256" key="1">
    <source>
        <dbReference type="ARBA" id="ARBA00008798"/>
    </source>
</evidence>
<evidence type="ECO:0000256" key="2">
    <source>
        <dbReference type="ARBA" id="ARBA00022478"/>
    </source>
</evidence>
<dbReference type="PRINTS" id="PR00045">
    <property type="entry name" value="SIGMA54FCT"/>
</dbReference>
<reference evidence="11 12" key="1">
    <citation type="submission" date="2019-04" db="EMBL/GenBank/DDBJ databases">
        <authorList>
            <person name="Poehlein A."/>
            <person name="Bengelsdorf F.R."/>
            <person name="Duerre P."/>
            <person name="Daniel R."/>
        </authorList>
    </citation>
    <scope>NUCLEOTIDE SEQUENCE [LARGE SCALE GENOMIC DNA]</scope>
    <source>
        <strain evidence="11 12">BS-1</strain>
    </source>
</reference>
<evidence type="ECO:0000259" key="10">
    <source>
        <dbReference type="Pfam" id="PF04963"/>
    </source>
</evidence>
<keyword evidence="6" id="KW-0731">Sigma factor</keyword>
<keyword evidence="7" id="KW-0238">DNA-binding</keyword>
<sequence length="487" mass="54568">MDLSYTENQILIQSQSQKLALTTEMRESLALLQMPLPELKQKIAQAVIENPVLEYEEEYPAAADELADCALGADSETYQDEKAVLELAKRLSSDAFFPDSYTTHGTDAEDFLPFATLTAKATFTDYLLEQLRERKTDAVTAKICRYIIEDLDDRGYLTDPAEEVSKKLHVPLETIHNALAVVRQMQPAGVGAANLRECLTLQLLQNPSCNGHLIKIVEEHMELLAENRIPEIAKRLALSVKTVQEYCNIIRRLNPIPSSGFYTQNDGGFVIPEAAVSKVGDGFVIQGNDRDLPRLCISAYYRQLVKNLDDKEAIAYLKDKIRQAASLIKGLHNRKSTISRVLERIVEFQKPYFENGYAYLKPMTIADIAAPLGMNESTVSRAIHEKYITCQFGTISLKSLFTSRIPLQDGGGALSSLSVRQKIRAIIETEDKSTPLSDEDIANKMNDLGIIISRRTVAKYRGQMRIPKAKLRRNCYSDSKTDRQAAI</sequence>
<protein>
    <submittedName>
        <fullName evidence="11">RNA polymerase sigma-54 factor 1</fullName>
    </submittedName>
</protein>
<feature type="domain" description="RNA polymerase sigma factor 54 core-binding" evidence="10">
    <location>
        <begin position="116"/>
        <end position="301"/>
    </location>
</feature>
<proteinExistence type="inferred from homology"/>
<dbReference type="GO" id="GO:0016779">
    <property type="term" value="F:nucleotidyltransferase activity"/>
    <property type="evidence" value="ECO:0007669"/>
    <property type="project" value="UniProtKB-KW"/>
</dbReference>
<dbReference type="Pfam" id="PF04963">
    <property type="entry name" value="Sigma54_CBD"/>
    <property type="match status" value="1"/>
</dbReference>
<dbReference type="Pfam" id="PF04552">
    <property type="entry name" value="Sigma54_DBD"/>
    <property type="match status" value="1"/>
</dbReference>
<name>A0A4Z0XZH5_9FIRM</name>
<accession>A0A4Z0XZH5</accession>
<keyword evidence="4" id="KW-0548">Nucleotidyltransferase</keyword>
<dbReference type="InterPro" id="IPR007046">
    <property type="entry name" value="RNA_pol_sigma_54_core-bd"/>
</dbReference>
<evidence type="ECO:0000313" key="11">
    <source>
        <dbReference type="EMBL" id="TGJ76864.1"/>
    </source>
</evidence>
<evidence type="ECO:0000256" key="6">
    <source>
        <dbReference type="ARBA" id="ARBA00023082"/>
    </source>
</evidence>
<dbReference type="GO" id="GO:0000428">
    <property type="term" value="C:DNA-directed RNA polymerase complex"/>
    <property type="evidence" value="ECO:0007669"/>
    <property type="project" value="UniProtKB-KW"/>
</dbReference>
<evidence type="ECO:0000256" key="7">
    <source>
        <dbReference type="ARBA" id="ARBA00023125"/>
    </source>
</evidence>
<feature type="domain" description="RNA polymerase sigma factor 54 DNA-binding" evidence="9">
    <location>
        <begin position="315"/>
        <end position="473"/>
    </location>
</feature>
<dbReference type="GO" id="GO:0001216">
    <property type="term" value="F:DNA-binding transcription activator activity"/>
    <property type="evidence" value="ECO:0007669"/>
    <property type="project" value="InterPro"/>
</dbReference>
<keyword evidence="5" id="KW-0805">Transcription regulation</keyword>
<dbReference type="InterPro" id="IPR007634">
    <property type="entry name" value="RNA_pol_sigma_54_DNA-bd"/>
</dbReference>
<evidence type="ECO:0000256" key="4">
    <source>
        <dbReference type="ARBA" id="ARBA00022695"/>
    </source>
</evidence>
<keyword evidence="2" id="KW-0240">DNA-directed RNA polymerase</keyword>
<evidence type="ECO:0000256" key="5">
    <source>
        <dbReference type="ARBA" id="ARBA00023015"/>
    </source>
</evidence>
<dbReference type="OrthoDB" id="9814402at2"/>
<dbReference type="Proteomes" id="UP000297714">
    <property type="component" value="Unassembled WGS sequence"/>
</dbReference>
<organism evidence="11 12">
    <name type="scientific">Caproiciproducens galactitolivorans</name>
    <dbReference type="NCBI Taxonomy" id="642589"/>
    <lineage>
        <taxon>Bacteria</taxon>
        <taxon>Bacillati</taxon>
        <taxon>Bacillota</taxon>
        <taxon>Clostridia</taxon>
        <taxon>Eubacteriales</taxon>
        <taxon>Acutalibacteraceae</taxon>
        <taxon>Caproiciproducens</taxon>
    </lineage>
</organism>
<dbReference type="NCBIfam" id="TIGR02395">
    <property type="entry name" value="rpoN_sigma"/>
    <property type="match status" value="1"/>
</dbReference>
<keyword evidence="12" id="KW-1185">Reference proteome</keyword>
<dbReference type="GO" id="GO:0003677">
    <property type="term" value="F:DNA binding"/>
    <property type="evidence" value="ECO:0007669"/>
    <property type="project" value="UniProtKB-KW"/>
</dbReference>
<keyword evidence="3" id="KW-0808">Transferase</keyword>
<dbReference type="AlphaFoldDB" id="A0A4Z0XZH5"/>
<evidence type="ECO:0000313" key="12">
    <source>
        <dbReference type="Proteomes" id="UP000297714"/>
    </source>
</evidence>
<dbReference type="PIRSF" id="PIRSF000774">
    <property type="entry name" value="RpoN"/>
    <property type="match status" value="1"/>
</dbReference>